<dbReference type="EMBL" id="KN823139">
    <property type="protein sequence ID" value="KIO21396.1"/>
    <property type="molecule type" value="Genomic_DNA"/>
</dbReference>
<dbReference type="STRING" id="1051891.A0A0C3Q9Q7"/>
<dbReference type="HOGENOM" id="CLU_046231_1_0_1"/>
<protein>
    <submittedName>
        <fullName evidence="2">Uncharacterized protein</fullName>
    </submittedName>
</protein>
<feature type="region of interest" description="Disordered" evidence="1">
    <location>
        <begin position="24"/>
        <end position="50"/>
    </location>
</feature>
<evidence type="ECO:0000313" key="2">
    <source>
        <dbReference type="EMBL" id="KIO21396.1"/>
    </source>
</evidence>
<dbReference type="AlphaFoldDB" id="A0A0C3Q9Q7"/>
<sequence length="410" mass="45240">MSRRPRSPSLQEDGRPLKQAKLTFFASKKKPGDASATQDPAKPANQPKTPLKSLLDLSEVEDGQLQARFDAIAEALIHHSRLQVVNGDKVVKYQILEAEFYLRDSARHWDPFTHGEEEQRFSGRWYFHRVPRWGEPNTAPGQLTGYRGGTRKGLDLTVGGPLEPPSESSSSSTAPDGVKDVRGGILLRTIKNEADGKVTCGPSLLVDELLRAAGAQDITHMVQSKMQNDRNAFFASPDPSSDPPAPLPALSVVPHEVKSSSVWGSTLTTIYTSPRIGLELSNASNSEARIQFVDRPYRYFIHPKTFSKKGQAQTFAGLYRHFKAAGENVTANQIGSMIGIDVGRFLTYYTAGRNSSNVKDFVGPPAKGTSSAPDKYLRMLGALEKRREEPGMKWEYIAEPRKNSFLKKGN</sequence>
<accession>A0A0C3Q9Q7</accession>
<gene>
    <name evidence="2" type="ORF">M407DRAFT_218280</name>
</gene>
<keyword evidence="3" id="KW-1185">Reference proteome</keyword>
<organism evidence="2 3">
    <name type="scientific">Tulasnella calospora MUT 4182</name>
    <dbReference type="NCBI Taxonomy" id="1051891"/>
    <lineage>
        <taxon>Eukaryota</taxon>
        <taxon>Fungi</taxon>
        <taxon>Dikarya</taxon>
        <taxon>Basidiomycota</taxon>
        <taxon>Agaricomycotina</taxon>
        <taxon>Agaricomycetes</taxon>
        <taxon>Cantharellales</taxon>
        <taxon>Tulasnellaceae</taxon>
        <taxon>Tulasnella</taxon>
    </lineage>
</organism>
<evidence type="ECO:0000256" key="1">
    <source>
        <dbReference type="SAM" id="MobiDB-lite"/>
    </source>
</evidence>
<dbReference type="OrthoDB" id="16851at2759"/>
<reference evidence="2 3" key="1">
    <citation type="submission" date="2014-04" db="EMBL/GenBank/DDBJ databases">
        <authorList>
            <consortium name="DOE Joint Genome Institute"/>
            <person name="Kuo A."/>
            <person name="Girlanda M."/>
            <person name="Perotto S."/>
            <person name="Kohler A."/>
            <person name="Nagy L.G."/>
            <person name="Floudas D."/>
            <person name="Copeland A."/>
            <person name="Barry K.W."/>
            <person name="Cichocki N."/>
            <person name="Veneault-Fourrey C."/>
            <person name="LaButti K."/>
            <person name="Lindquist E.A."/>
            <person name="Lipzen A."/>
            <person name="Lundell T."/>
            <person name="Morin E."/>
            <person name="Murat C."/>
            <person name="Sun H."/>
            <person name="Tunlid A."/>
            <person name="Henrissat B."/>
            <person name="Grigoriev I.V."/>
            <person name="Hibbett D.S."/>
            <person name="Martin F."/>
            <person name="Nordberg H.P."/>
            <person name="Cantor M.N."/>
            <person name="Hua S.X."/>
        </authorList>
    </citation>
    <scope>NUCLEOTIDE SEQUENCE [LARGE SCALE GENOMIC DNA]</scope>
    <source>
        <strain evidence="2 3">MUT 4182</strain>
    </source>
</reference>
<reference evidence="3" key="2">
    <citation type="submission" date="2015-01" db="EMBL/GenBank/DDBJ databases">
        <title>Evolutionary Origins and Diversification of the Mycorrhizal Mutualists.</title>
        <authorList>
            <consortium name="DOE Joint Genome Institute"/>
            <consortium name="Mycorrhizal Genomics Consortium"/>
            <person name="Kohler A."/>
            <person name="Kuo A."/>
            <person name="Nagy L.G."/>
            <person name="Floudas D."/>
            <person name="Copeland A."/>
            <person name="Barry K.W."/>
            <person name="Cichocki N."/>
            <person name="Veneault-Fourrey C."/>
            <person name="LaButti K."/>
            <person name="Lindquist E.A."/>
            <person name="Lipzen A."/>
            <person name="Lundell T."/>
            <person name="Morin E."/>
            <person name="Murat C."/>
            <person name="Riley R."/>
            <person name="Ohm R."/>
            <person name="Sun H."/>
            <person name="Tunlid A."/>
            <person name="Henrissat B."/>
            <person name="Grigoriev I.V."/>
            <person name="Hibbett D.S."/>
            <person name="Martin F."/>
        </authorList>
    </citation>
    <scope>NUCLEOTIDE SEQUENCE [LARGE SCALE GENOMIC DNA]</scope>
    <source>
        <strain evidence="3">MUT 4182</strain>
    </source>
</reference>
<proteinExistence type="predicted"/>
<evidence type="ECO:0000313" key="3">
    <source>
        <dbReference type="Proteomes" id="UP000054248"/>
    </source>
</evidence>
<dbReference type="Proteomes" id="UP000054248">
    <property type="component" value="Unassembled WGS sequence"/>
</dbReference>
<feature type="region of interest" description="Disordered" evidence="1">
    <location>
        <begin position="136"/>
        <end position="179"/>
    </location>
</feature>
<name>A0A0C3Q9Q7_9AGAM</name>